<accession>A0A1M4TCS6</accession>
<feature type="domain" description="Metallo-beta-lactamase" evidence="5">
    <location>
        <begin position="57"/>
        <end position="247"/>
    </location>
</feature>
<keyword evidence="3" id="KW-0378">Hydrolase</keyword>
<dbReference type="Proteomes" id="UP000184251">
    <property type="component" value="Unassembled WGS sequence"/>
</dbReference>
<evidence type="ECO:0000256" key="4">
    <source>
        <dbReference type="ARBA" id="ARBA00022833"/>
    </source>
</evidence>
<dbReference type="GO" id="GO:0016787">
    <property type="term" value="F:hydrolase activity"/>
    <property type="evidence" value="ECO:0007669"/>
    <property type="project" value="UniProtKB-KW"/>
</dbReference>
<keyword evidence="4" id="KW-0862">Zinc</keyword>
<dbReference type="SMART" id="SM00849">
    <property type="entry name" value="Lactamase_B"/>
    <property type="match status" value="1"/>
</dbReference>
<evidence type="ECO:0000256" key="3">
    <source>
        <dbReference type="ARBA" id="ARBA00022801"/>
    </source>
</evidence>
<keyword evidence="2" id="KW-0479">Metal-binding</keyword>
<proteinExistence type="predicted"/>
<dbReference type="InterPro" id="IPR036866">
    <property type="entry name" value="RibonucZ/Hydroxyglut_hydro"/>
</dbReference>
<name>A0A1M4TCS6_9FIRM</name>
<evidence type="ECO:0000313" key="6">
    <source>
        <dbReference type="EMBL" id="SHE42168.1"/>
    </source>
</evidence>
<dbReference type="InterPro" id="IPR001279">
    <property type="entry name" value="Metallo-B-lactamas"/>
</dbReference>
<evidence type="ECO:0000259" key="5">
    <source>
        <dbReference type="SMART" id="SM00849"/>
    </source>
</evidence>
<dbReference type="InterPro" id="IPR051453">
    <property type="entry name" value="MBL_Glyoxalase_II"/>
</dbReference>
<dbReference type="Pfam" id="PF00753">
    <property type="entry name" value="Lactamase_B"/>
    <property type="match status" value="1"/>
</dbReference>
<evidence type="ECO:0000256" key="2">
    <source>
        <dbReference type="ARBA" id="ARBA00022723"/>
    </source>
</evidence>
<gene>
    <name evidence="6" type="ORF">SAMN02746064_00451</name>
</gene>
<comment type="cofactor">
    <cofactor evidence="1">
        <name>Zn(2+)</name>
        <dbReference type="ChEBI" id="CHEBI:29105"/>
    </cofactor>
</comment>
<sequence>MNAEKVYALNEKNEGYSNYSGLARIIYDTINPITISGRFVMSLIHVTGNTYCIDLGYSYVGLYRIGKNDAVLLDTGRPGEEGDILLNAIRENNIIIKAIISTHAHIDHVGNNSLLKNHFNSTIAMHFNEAGLCFSDLSIKNANPILDLHHAKRFYSNMVCKTDRLILDSDDKITFEGADFSIFHAPGHSPGHICVITPDGVAYLGDALLGKSSLRAAKLPYAFSHSADIKSKEQLRGLKADGYILSHKDILGDISPLIDSGIKKVNDTTTRVFRLIEGEMEFGAILKKAISEFNIRIDSYEKYARVERLFRPFLEYLVETNQVVLYSKDGCLYYSTI</sequence>
<keyword evidence="7" id="KW-1185">Reference proteome</keyword>
<organism evidence="6 7">
    <name type="scientific">Alkalibacter saccharofermentans DSM 14828</name>
    <dbReference type="NCBI Taxonomy" id="1120975"/>
    <lineage>
        <taxon>Bacteria</taxon>
        <taxon>Bacillati</taxon>
        <taxon>Bacillota</taxon>
        <taxon>Clostridia</taxon>
        <taxon>Eubacteriales</taxon>
        <taxon>Eubacteriaceae</taxon>
        <taxon>Alkalibacter</taxon>
    </lineage>
</organism>
<dbReference type="GO" id="GO:0046872">
    <property type="term" value="F:metal ion binding"/>
    <property type="evidence" value="ECO:0007669"/>
    <property type="project" value="UniProtKB-KW"/>
</dbReference>
<dbReference type="PANTHER" id="PTHR46233">
    <property type="entry name" value="HYDROXYACYLGLUTATHIONE HYDROLASE GLOC"/>
    <property type="match status" value="1"/>
</dbReference>
<dbReference type="SUPFAM" id="SSF56281">
    <property type="entry name" value="Metallo-hydrolase/oxidoreductase"/>
    <property type="match status" value="1"/>
</dbReference>
<dbReference type="AlphaFoldDB" id="A0A1M4TCS6"/>
<dbReference type="PANTHER" id="PTHR46233:SF3">
    <property type="entry name" value="HYDROXYACYLGLUTATHIONE HYDROLASE GLOC"/>
    <property type="match status" value="1"/>
</dbReference>
<reference evidence="6 7" key="1">
    <citation type="submission" date="2016-11" db="EMBL/GenBank/DDBJ databases">
        <authorList>
            <person name="Jaros S."/>
            <person name="Januszkiewicz K."/>
            <person name="Wedrychowicz H."/>
        </authorList>
    </citation>
    <scope>NUCLEOTIDE SEQUENCE [LARGE SCALE GENOMIC DNA]</scope>
    <source>
        <strain evidence="6 7">DSM 14828</strain>
    </source>
</reference>
<dbReference type="Gene3D" id="3.60.15.10">
    <property type="entry name" value="Ribonuclease Z/Hydroxyacylglutathione hydrolase-like"/>
    <property type="match status" value="1"/>
</dbReference>
<dbReference type="STRING" id="1120975.SAMN02746064_00451"/>
<evidence type="ECO:0000313" key="7">
    <source>
        <dbReference type="Proteomes" id="UP000184251"/>
    </source>
</evidence>
<protein>
    <submittedName>
        <fullName evidence="6">Glyoxylase, beta-lactamase superfamily II</fullName>
    </submittedName>
</protein>
<dbReference type="EMBL" id="FQTU01000002">
    <property type="protein sequence ID" value="SHE42168.1"/>
    <property type="molecule type" value="Genomic_DNA"/>
</dbReference>
<evidence type="ECO:0000256" key="1">
    <source>
        <dbReference type="ARBA" id="ARBA00001947"/>
    </source>
</evidence>